<feature type="coiled-coil region" evidence="1">
    <location>
        <begin position="15"/>
        <end position="42"/>
    </location>
</feature>
<keyword evidence="3" id="KW-1185">Reference proteome</keyword>
<dbReference type="EMBL" id="AWUE01024251">
    <property type="protein sequence ID" value="OMO51257.1"/>
    <property type="molecule type" value="Genomic_DNA"/>
</dbReference>
<accession>A0A1R3FZL9</accession>
<organism evidence="2 3">
    <name type="scientific">Corchorus olitorius</name>
    <dbReference type="NCBI Taxonomy" id="93759"/>
    <lineage>
        <taxon>Eukaryota</taxon>
        <taxon>Viridiplantae</taxon>
        <taxon>Streptophyta</taxon>
        <taxon>Embryophyta</taxon>
        <taxon>Tracheophyta</taxon>
        <taxon>Spermatophyta</taxon>
        <taxon>Magnoliopsida</taxon>
        <taxon>eudicotyledons</taxon>
        <taxon>Gunneridae</taxon>
        <taxon>Pentapetalae</taxon>
        <taxon>rosids</taxon>
        <taxon>malvids</taxon>
        <taxon>Malvales</taxon>
        <taxon>Malvaceae</taxon>
        <taxon>Grewioideae</taxon>
        <taxon>Apeibeae</taxon>
        <taxon>Corchorus</taxon>
    </lineage>
</organism>
<evidence type="ECO:0000313" key="3">
    <source>
        <dbReference type="Proteomes" id="UP000187203"/>
    </source>
</evidence>
<dbReference type="Proteomes" id="UP000187203">
    <property type="component" value="Unassembled WGS sequence"/>
</dbReference>
<evidence type="ECO:0000256" key="1">
    <source>
        <dbReference type="SAM" id="Coils"/>
    </source>
</evidence>
<protein>
    <submittedName>
        <fullName evidence="2">Uncharacterized protein</fullName>
    </submittedName>
</protein>
<reference evidence="3" key="1">
    <citation type="submission" date="2013-09" db="EMBL/GenBank/DDBJ databases">
        <title>Corchorus olitorius genome sequencing.</title>
        <authorList>
            <person name="Alam M."/>
            <person name="Haque M.S."/>
            <person name="Islam M.S."/>
            <person name="Emdad E.M."/>
            <person name="Islam M.M."/>
            <person name="Ahmed B."/>
            <person name="Halim A."/>
            <person name="Hossen Q.M.M."/>
            <person name="Hossain M.Z."/>
            <person name="Ahmed R."/>
            <person name="Khan M.M."/>
            <person name="Islam R."/>
            <person name="Rashid M.M."/>
            <person name="Khan S.A."/>
            <person name="Rahman M.S."/>
            <person name="Alam M."/>
            <person name="Yahiya A.S."/>
            <person name="Khan M.S."/>
            <person name="Azam M.S."/>
            <person name="Haque T."/>
            <person name="Lashkar M.Z.H."/>
            <person name="Akhand A.I."/>
            <person name="Morshed G."/>
            <person name="Roy S."/>
            <person name="Uddin K.S."/>
            <person name="Rabeya T."/>
            <person name="Hossain A.S."/>
            <person name="Chowdhury A."/>
            <person name="Snigdha A.R."/>
            <person name="Mortoza M.S."/>
            <person name="Matin S.A."/>
            <person name="Hoque S.M.E."/>
            <person name="Islam M.K."/>
            <person name="Roy D.K."/>
            <person name="Haider R."/>
            <person name="Moosa M.M."/>
            <person name="Elias S.M."/>
            <person name="Hasan A.M."/>
            <person name="Jahan S."/>
            <person name="Shafiuddin M."/>
            <person name="Mahmood N."/>
            <person name="Shommy N.S."/>
        </authorList>
    </citation>
    <scope>NUCLEOTIDE SEQUENCE [LARGE SCALE GENOMIC DNA]</scope>
    <source>
        <strain evidence="3">cv. O-4</strain>
    </source>
</reference>
<comment type="caution">
    <text evidence="2">The sequence shown here is derived from an EMBL/GenBank/DDBJ whole genome shotgun (WGS) entry which is preliminary data.</text>
</comment>
<proteinExistence type="predicted"/>
<dbReference type="AlphaFoldDB" id="A0A1R3FZL9"/>
<sequence>MDPIVQARLARDRRIAILRQQRAVVQQQAADANRNAAALNRLRRLDLLRVRRPNRNNHSDLVTNAGVNIHNTSIVEAPEEVVTLSDHTSPSVVEDSVSSESFLRQTADANSSIVENLHHEILFPDYLRNSERSSIMDIANISYGSLDY</sequence>
<evidence type="ECO:0000313" key="2">
    <source>
        <dbReference type="EMBL" id="OMO51257.1"/>
    </source>
</evidence>
<name>A0A1R3FZL9_9ROSI</name>
<keyword evidence="1" id="KW-0175">Coiled coil</keyword>
<gene>
    <name evidence="2" type="ORF">COLO4_37747</name>
</gene>